<dbReference type="InterPro" id="IPR017946">
    <property type="entry name" value="PLC-like_Pdiesterase_TIM-brl"/>
</dbReference>
<dbReference type="InterPro" id="IPR051057">
    <property type="entry name" value="PI-PLC_domain"/>
</dbReference>
<organism evidence="3 4">
    <name type="scientific">Peltaster fructicola</name>
    <dbReference type="NCBI Taxonomy" id="286661"/>
    <lineage>
        <taxon>Eukaryota</taxon>
        <taxon>Fungi</taxon>
        <taxon>Dikarya</taxon>
        <taxon>Ascomycota</taxon>
        <taxon>Pezizomycotina</taxon>
        <taxon>Dothideomycetes</taxon>
        <taxon>Dothideomycetes incertae sedis</taxon>
        <taxon>Peltaster</taxon>
    </lineage>
</organism>
<dbReference type="PROSITE" id="PS50007">
    <property type="entry name" value="PIPLC_X_DOMAIN"/>
    <property type="match status" value="1"/>
</dbReference>
<feature type="transmembrane region" description="Helical" evidence="1">
    <location>
        <begin position="332"/>
        <end position="354"/>
    </location>
</feature>
<dbReference type="GO" id="GO:0006629">
    <property type="term" value="P:lipid metabolic process"/>
    <property type="evidence" value="ECO:0007669"/>
    <property type="project" value="InterPro"/>
</dbReference>
<dbReference type="CDD" id="cd08586">
    <property type="entry name" value="PI-PLCc_BcPLC_like"/>
    <property type="match status" value="1"/>
</dbReference>
<gene>
    <name evidence="3" type="ORF">AMS68_001644</name>
</gene>
<dbReference type="Proteomes" id="UP000503462">
    <property type="component" value="Chromosome 1"/>
</dbReference>
<dbReference type="Gene3D" id="3.20.20.190">
    <property type="entry name" value="Phosphatidylinositol (PI) phosphodiesterase"/>
    <property type="match status" value="1"/>
</dbReference>
<dbReference type="InterPro" id="IPR000909">
    <property type="entry name" value="PLipase_C_PInositol-sp_X_dom"/>
</dbReference>
<dbReference type="SMART" id="SM00148">
    <property type="entry name" value="PLCXc"/>
    <property type="match status" value="1"/>
</dbReference>
<keyword evidence="4" id="KW-1185">Reference proteome</keyword>
<reference evidence="3 4" key="1">
    <citation type="journal article" date="2016" name="Sci. Rep.">
        <title>Peltaster fructicola genome reveals evolution from an invasive phytopathogen to an ectophytic parasite.</title>
        <authorList>
            <person name="Xu C."/>
            <person name="Chen H."/>
            <person name="Gleason M.L."/>
            <person name="Xu J.R."/>
            <person name="Liu H."/>
            <person name="Zhang R."/>
            <person name="Sun G."/>
        </authorList>
    </citation>
    <scope>NUCLEOTIDE SEQUENCE [LARGE SCALE GENOMIC DNA]</scope>
    <source>
        <strain evidence="3 4">LNHT1506</strain>
    </source>
</reference>
<dbReference type="PANTHER" id="PTHR13593:SF113">
    <property type="entry name" value="SI:DKEY-266F7.9"/>
    <property type="match status" value="1"/>
</dbReference>
<evidence type="ECO:0000259" key="2">
    <source>
        <dbReference type="SMART" id="SM00148"/>
    </source>
</evidence>
<dbReference type="AlphaFoldDB" id="A0A6H0XMZ9"/>
<name>A0A6H0XMZ9_9PEZI</name>
<evidence type="ECO:0000313" key="4">
    <source>
        <dbReference type="Proteomes" id="UP000503462"/>
    </source>
</evidence>
<proteinExistence type="predicted"/>
<protein>
    <recommendedName>
        <fullName evidence="2">Phosphatidylinositol-specific phospholipase C X domain-containing protein</fullName>
    </recommendedName>
</protein>
<dbReference type="SUPFAM" id="SSF51695">
    <property type="entry name" value="PLC-like phosphodiesterases"/>
    <property type="match status" value="1"/>
</dbReference>
<keyword evidence="1" id="KW-0812">Transmembrane</keyword>
<dbReference type="OrthoDB" id="1046782at2759"/>
<evidence type="ECO:0000313" key="3">
    <source>
        <dbReference type="EMBL" id="QIW96126.1"/>
    </source>
</evidence>
<dbReference type="PANTHER" id="PTHR13593">
    <property type="match status" value="1"/>
</dbReference>
<accession>A0A6H0XMZ9</accession>
<dbReference type="Pfam" id="PF00388">
    <property type="entry name" value="PI-PLC-X"/>
    <property type="match status" value="1"/>
</dbReference>
<feature type="domain" description="Phosphatidylinositol-specific phospholipase C X" evidence="2">
    <location>
        <begin position="29"/>
        <end position="169"/>
    </location>
</feature>
<evidence type="ECO:0000256" key="1">
    <source>
        <dbReference type="SAM" id="Phobius"/>
    </source>
</evidence>
<dbReference type="EMBL" id="CP051139">
    <property type="protein sequence ID" value="QIW96126.1"/>
    <property type="molecule type" value="Genomic_DNA"/>
</dbReference>
<sequence length="364" mass="41548">MEKSWICRKHVHQQPDDGPPGEVWMSWVKDQELLSNLSIPGTHDSAAYTYRVPFISTQRMDIQQQLDAGVRYFDLRCGLRADVLEMVHGPSLLGLRLDDVLAVLYAWLSAHPSEALIVQLKQDRIDDKSTLSFAQAVVATVAKEASRWRTLNTTPSMGELRGRIQLFRRFRGTAVSSYGINVSRWQDNPQKPFTLDVGHSIKITVQDHYRYNDAEPLPTLVDKKMNEILQLSRMASSNDDARHWYISFTSALEFNWTYRYPPREVAEGGWFGFTRVPGVNDRLCEHLQPGKFKTRYGILAMDFPDSNEQLISNIIRTNFARSNGTKLQTIKLIAAAVLLVLVLLMSLPVYSVVIEEYFYGAQSF</sequence>
<keyword evidence="1" id="KW-0472">Membrane</keyword>
<keyword evidence="1" id="KW-1133">Transmembrane helix</keyword>
<dbReference type="GO" id="GO:0008081">
    <property type="term" value="F:phosphoric diester hydrolase activity"/>
    <property type="evidence" value="ECO:0007669"/>
    <property type="project" value="InterPro"/>
</dbReference>